<keyword evidence="4" id="KW-0732">Signal</keyword>
<dbReference type="CDD" id="cd01960">
    <property type="entry name" value="nsLTP1"/>
    <property type="match status" value="1"/>
</dbReference>
<dbReference type="Gene3D" id="1.10.110.10">
    <property type="entry name" value="Plant lipid-transfer and hydrophobic proteins"/>
    <property type="match status" value="1"/>
</dbReference>
<evidence type="ECO:0000256" key="1">
    <source>
        <dbReference type="ARBA" id="ARBA00009748"/>
    </source>
</evidence>
<accession>A0AAV8U8N4</accession>
<feature type="domain" description="Bifunctional inhibitor/plant lipid transfer protein/seed storage helical" evidence="5">
    <location>
        <begin position="35"/>
        <end position="121"/>
    </location>
</feature>
<dbReference type="GO" id="GO:0006869">
    <property type="term" value="P:lipid transport"/>
    <property type="evidence" value="ECO:0007669"/>
    <property type="project" value="InterPro"/>
</dbReference>
<dbReference type="PROSITE" id="PS00597">
    <property type="entry name" value="PLANT_LTP"/>
    <property type="match status" value="1"/>
</dbReference>
<dbReference type="EMBL" id="JAIWQS010000008">
    <property type="protein sequence ID" value="KAJ8898870.1"/>
    <property type="molecule type" value="Genomic_DNA"/>
</dbReference>
<feature type="chain" id="PRO_5044023892" description="Non-specific lipid-transfer protein" evidence="4">
    <location>
        <begin position="32"/>
        <end position="125"/>
    </location>
</feature>
<name>A0AAV8U8N4_9ROSI</name>
<protein>
    <recommendedName>
        <fullName evidence="3">Non-specific lipid-transfer protein</fullName>
    </recommendedName>
</protein>
<keyword evidence="2" id="KW-1015">Disulfide bond</keyword>
<keyword evidence="7" id="KW-1185">Reference proteome</keyword>
<organism evidence="6 7">
    <name type="scientific">Erythroxylum novogranatense</name>
    <dbReference type="NCBI Taxonomy" id="1862640"/>
    <lineage>
        <taxon>Eukaryota</taxon>
        <taxon>Viridiplantae</taxon>
        <taxon>Streptophyta</taxon>
        <taxon>Embryophyta</taxon>
        <taxon>Tracheophyta</taxon>
        <taxon>Spermatophyta</taxon>
        <taxon>Magnoliopsida</taxon>
        <taxon>eudicotyledons</taxon>
        <taxon>Gunneridae</taxon>
        <taxon>Pentapetalae</taxon>
        <taxon>rosids</taxon>
        <taxon>fabids</taxon>
        <taxon>Malpighiales</taxon>
        <taxon>Erythroxylaceae</taxon>
        <taxon>Erythroxylum</taxon>
    </lineage>
</organism>
<evidence type="ECO:0000256" key="4">
    <source>
        <dbReference type="SAM" id="SignalP"/>
    </source>
</evidence>
<evidence type="ECO:0000256" key="2">
    <source>
        <dbReference type="ARBA" id="ARBA00023157"/>
    </source>
</evidence>
<keyword evidence="3" id="KW-0813">Transport</keyword>
<proteinExistence type="inferred from homology"/>
<dbReference type="PANTHER" id="PTHR33076">
    <property type="entry name" value="NON-SPECIFIC LIPID-TRANSFER PROTEIN 2-RELATED"/>
    <property type="match status" value="1"/>
</dbReference>
<evidence type="ECO:0000256" key="3">
    <source>
        <dbReference type="RuleBase" id="RU000628"/>
    </source>
</evidence>
<comment type="function">
    <text evidence="3">Plant non-specific lipid-transfer proteins transfer phospholipids as well as galactolipids across membranes. May play a role in wax or cutin deposition in the cell walls of expanding epidermal cells and certain secretory tissues.</text>
</comment>
<feature type="signal peptide" evidence="4">
    <location>
        <begin position="1"/>
        <end position="31"/>
    </location>
</feature>
<comment type="similarity">
    <text evidence="1 3">Belongs to the plant LTP family.</text>
</comment>
<dbReference type="InterPro" id="IPR000528">
    <property type="entry name" value="Plant_nsLTP"/>
</dbReference>
<dbReference type="PRINTS" id="PR00382">
    <property type="entry name" value="LIPIDTRNSFER"/>
</dbReference>
<evidence type="ECO:0000259" key="5">
    <source>
        <dbReference type="SMART" id="SM00499"/>
    </source>
</evidence>
<keyword evidence="3" id="KW-0446">Lipid-binding</keyword>
<comment type="caution">
    <text evidence="6">The sequence shown here is derived from an EMBL/GenBank/DDBJ whole genome shotgun (WGS) entry which is preliminary data.</text>
</comment>
<dbReference type="Proteomes" id="UP001159364">
    <property type="component" value="Linkage Group LG08"/>
</dbReference>
<gene>
    <name evidence="6" type="ORF">K2173_008179</name>
</gene>
<sequence length="125" mass="13097">MASSRALNLVSMAVVVMVVCTVIGGLPQTRAAVSCEQVITNLRPCVTYIINGGAVPGNCCNGIKGLNNAARTTPDRRAVCSCLKSTISGLPYNNFNVQNAASLPTKCGINLPYRLDPNINCNGIN</sequence>
<reference evidence="6 7" key="1">
    <citation type="submission" date="2021-09" db="EMBL/GenBank/DDBJ databases">
        <title>Genomic insights and catalytic innovation underlie evolution of tropane alkaloids biosynthesis.</title>
        <authorList>
            <person name="Wang Y.-J."/>
            <person name="Tian T."/>
            <person name="Huang J.-P."/>
            <person name="Huang S.-X."/>
        </authorList>
    </citation>
    <scope>NUCLEOTIDE SEQUENCE [LARGE SCALE GENOMIC DNA]</scope>
    <source>
        <strain evidence="6">KIB-2018</strain>
        <tissue evidence="6">Leaf</tissue>
    </source>
</reference>
<evidence type="ECO:0000313" key="6">
    <source>
        <dbReference type="EMBL" id="KAJ8898870.1"/>
    </source>
</evidence>
<evidence type="ECO:0000313" key="7">
    <source>
        <dbReference type="Proteomes" id="UP001159364"/>
    </source>
</evidence>
<dbReference type="AlphaFoldDB" id="A0AAV8U8N4"/>
<dbReference type="GO" id="GO:0008289">
    <property type="term" value="F:lipid binding"/>
    <property type="evidence" value="ECO:0007669"/>
    <property type="project" value="UniProtKB-KW"/>
</dbReference>
<dbReference type="Pfam" id="PF00234">
    <property type="entry name" value="Tryp_alpha_amyl"/>
    <property type="match status" value="1"/>
</dbReference>
<dbReference type="InterPro" id="IPR016140">
    <property type="entry name" value="Bifunc_inhib/LTP/seed_store"/>
</dbReference>
<dbReference type="InterPro" id="IPR036312">
    <property type="entry name" value="Bifun_inhib/LTP/seed_sf"/>
</dbReference>
<dbReference type="SUPFAM" id="SSF47699">
    <property type="entry name" value="Bifunctional inhibitor/lipid-transfer protein/seed storage 2S albumin"/>
    <property type="match status" value="1"/>
</dbReference>
<dbReference type="SMART" id="SM00499">
    <property type="entry name" value="AAI"/>
    <property type="match status" value="1"/>
</dbReference>